<dbReference type="EMBL" id="RPFJ01000010">
    <property type="protein sequence ID" value="RPD97510.1"/>
    <property type="molecule type" value="Genomic_DNA"/>
</dbReference>
<evidence type="ECO:0000313" key="3">
    <source>
        <dbReference type="EMBL" id="RPD97510.1"/>
    </source>
</evidence>
<dbReference type="Pfam" id="PF00534">
    <property type="entry name" value="Glycos_transf_1"/>
    <property type="match status" value="1"/>
</dbReference>
<evidence type="ECO:0000259" key="2">
    <source>
        <dbReference type="Pfam" id="PF00534"/>
    </source>
</evidence>
<proteinExistence type="predicted"/>
<dbReference type="InterPro" id="IPR001296">
    <property type="entry name" value="Glyco_trans_1"/>
</dbReference>
<keyword evidence="1 3" id="KW-0808">Transferase</keyword>
<name>A0A3N4NZ24_9FLAO</name>
<evidence type="ECO:0000313" key="4">
    <source>
        <dbReference type="Proteomes" id="UP000270856"/>
    </source>
</evidence>
<dbReference type="PANTHER" id="PTHR46401:SF2">
    <property type="entry name" value="GLYCOSYLTRANSFERASE WBBK-RELATED"/>
    <property type="match status" value="1"/>
</dbReference>
<dbReference type="GO" id="GO:0016757">
    <property type="term" value="F:glycosyltransferase activity"/>
    <property type="evidence" value="ECO:0007669"/>
    <property type="project" value="InterPro"/>
</dbReference>
<dbReference type="SUPFAM" id="SSF53756">
    <property type="entry name" value="UDP-Glycosyltransferase/glycogen phosphorylase"/>
    <property type="match status" value="1"/>
</dbReference>
<accession>A0A3N4NZ24</accession>
<evidence type="ECO:0000256" key="1">
    <source>
        <dbReference type="ARBA" id="ARBA00022679"/>
    </source>
</evidence>
<dbReference type="Gene3D" id="3.40.50.2000">
    <property type="entry name" value="Glycogen Phosphorylase B"/>
    <property type="match status" value="2"/>
</dbReference>
<sequence>MCSTLSNPIYLKRNLVLIKKILIIGPFSPPITGVSICNDKILDKIPKDYDFKVDYINTTVNSFSEKVGAFSVVKFIKQFVNYIYLYKIVKVEVVYLTIGQTFFGVLKYAPFIYVAKLLNKRVIIHIHGNYLKTQYELLSGFKKKIFYRILKKVDKGIVLSEKLKQNLTPFLSTQKIYVLPNYVENYLLENTKEIITSKYKDQLRIVYLSNLMTEKGIFDLLKALEILQEQKVKFSAKIAGNVDDKIKGEILSRISNIKNCSYEGVVRGEKKKNLLCEANVFVFPTFYKMEGQPISLLEAMATGNIILTTNHAGISDVFSEQNGLFIRKNSPEDIVSKLKIVSDNLVKFEPVMSNNFNYIKTNFTEKIFLQSLIKIVDA</sequence>
<reference evidence="3 4" key="1">
    <citation type="submission" date="2018-11" db="EMBL/GenBank/DDBJ databases">
        <title>Aureibaculum marinum gen. nov., sp. nov., a member of the family Flavobacteriaceae isolated from the Bohai Sea.</title>
        <authorList>
            <person name="Ji X."/>
        </authorList>
    </citation>
    <scope>NUCLEOTIDE SEQUENCE [LARGE SCALE GENOMIC DNA]</scope>
    <source>
        <strain evidence="3 4">BH-SD17</strain>
    </source>
</reference>
<dbReference type="OrthoDB" id="9811902at2"/>
<organism evidence="3 4">
    <name type="scientific">Aureibaculum marinum</name>
    <dbReference type="NCBI Taxonomy" id="2487930"/>
    <lineage>
        <taxon>Bacteria</taxon>
        <taxon>Pseudomonadati</taxon>
        <taxon>Bacteroidota</taxon>
        <taxon>Flavobacteriia</taxon>
        <taxon>Flavobacteriales</taxon>
        <taxon>Flavobacteriaceae</taxon>
        <taxon>Aureibaculum</taxon>
    </lineage>
</organism>
<comment type="caution">
    <text evidence="3">The sequence shown here is derived from an EMBL/GenBank/DDBJ whole genome shotgun (WGS) entry which is preliminary data.</text>
</comment>
<protein>
    <submittedName>
        <fullName evidence="3">Glycosyltransferase</fullName>
    </submittedName>
</protein>
<dbReference type="Proteomes" id="UP000270856">
    <property type="component" value="Unassembled WGS sequence"/>
</dbReference>
<gene>
    <name evidence="3" type="ORF">EGM88_08450</name>
</gene>
<dbReference type="CDD" id="cd03801">
    <property type="entry name" value="GT4_PimA-like"/>
    <property type="match status" value="1"/>
</dbReference>
<dbReference type="AlphaFoldDB" id="A0A3N4NZ24"/>
<keyword evidence="4" id="KW-1185">Reference proteome</keyword>
<feature type="domain" description="Glycosyl transferase family 1" evidence="2">
    <location>
        <begin position="196"/>
        <end position="342"/>
    </location>
</feature>
<dbReference type="PANTHER" id="PTHR46401">
    <property type="entry name" value="GLYCOSYLTRANSFERASE WBBK-RELATED"/>
    <property type="match status" value="1"/>
</dbReference>